<keyword evidence="4 7" id="KW-0863">Zinc-finger</keyword>
<gene>
    <name evidence="10" type="ORF">AFUS01_LOCUS36222</name>
</gene>
<feature type="compositionally biased region" description="Basic and acidic residues" evidence="8">
    <location>
        <begin position="284"/>
        <end position="295"/>
    </location>
</feature>
<keyword evidence="3" id="KW-0677">Repeat</keyword>
<comment type="subcellular location">
    <subcellularLocation>
        <location evidence="1">Nucleus</location>
    </subcellularLocation>
</comment>
<evidence type="ECO:0000256" key="8">
    <source>
        <dbReference type="SAM" id="MobiDB-lite"/>
    </source>
</evidence>
<evidence type="ECO:0000256" key="1">
    <source>
        <dbReference type="ARBA" id="ARBA00004123"/>
    </source>
</evidence>
<evidence type="ECO:0000259" key="9">
    <source>
        <dbReference type="PROSITE" id="PS50157"/>
    </source>
</evidence>
<feature type="compositionally biased region" description="Polar residues" evidence="8">
    <location>
        <begin position="89"/>
        <end position="100"/>
    </location>
</feature>
<feature type="domain" description="C2H2-type" evidence="9">
    <location>
        <begin position="176"/>
        <end position="203"/>
    </location>
</feature>
<dbReference type="Proteomes" id="UP000708208">
    <property type="component" value="Unassembled WGS sequence"/>
</dbReference>
<evidence type="ECO:0000256" key="5">
    <source>
        <dbReference type="ARBA" id="ARBA00022833"/>
    </source>
</evidence>
<comment type="caution">
    <text evidence="10">The sequence shown here is derived from an EMBL/GenBank/DDBJ whole genome shotgun (WGS) entry which is preliminary data.</text>
</comment>
<feature type="region of interest" description="Disordered" evidence="8">
    <location>
        <begin position="257"/>
        <end position="295"/>
    </location>
</feature>
<feature type="domain" description="C2H2-type" evidence="9">
    <location>
        <begin position="123"/>
        <end position="150"/>
    </location>
</feature>
<dbReference type="GO" id="GO:0008270">
    <property type="term" value="F:zinc ion binding"/>
    <property type="evidence" value="ECO:0007669"/>
    <property type="project" value="UniProtKB-KW"/>
</dbReference>
<feature type="domain" description="C2H2-type" evidence="9">
    <location>
        <begin position="231"/>
        <end position="259"/>
    </location>
</feature>
<dbReference type="PROSITE" id="PS50157">
    <property type="entry name" value="ZINC_FINGER_C2H2_2"/>
    <property type="match status" value="7"/>
</dbReference>
<feature type="compositionally biased region" description="Low complexity" evidence="8">
    <location>
        <begin position="265"/>
        <end position="279"/>
    </location>
</feature>
<evidence type="ECO:0000256" key="7">
    <source>
        <dbReference type="PROSITE-ProRule" id="PRU00042"/>
    </source>
</evidence>
<dbReference type="GO" id="GO:0005634">
    <property type="term" value="C:nucleus"/>
    <property type="evidence" value="ECO:0007669"/>
    <property type="project" value="UniProtKB-SubCell"/>
</dbReference>
<evidence type="ECO:0000256" key="3">
    <source>
        <dbReference type="ARBA" id="ARBA00022737"/>
    </source>
</evidence>
<keyword evidence="11" id="KW-1185">Reference proteome</keyword>
<dbReference type="PANTHER" id="PTHR24376">
    <property type="entry name" value="ZINC FINGER PROTEIN"/>
    <property type="match status" value="1"/>
</dbReference>
<accession>A0A8J2PK80</accession>
<name>A0A8J2PK80_9HEXA</name>
<proteinExistence type="predicted"/>
<dbReference type="PANTHER" id="PTHR24376:SF235">
    <property type="entry name" value="C2H2-TYPE DOMAIN-CONTAINING PROTEIN"/>
    <property type="match status" value="1"/>
</dbReference>
<feature type="domain" description="C2H2-type" evidence="9">
    <location>
        <begin position="365"/>
        <end position="393"/>
    </location>
</feature>
<organism evidence="10 11">
    <name type="scientific">Allacma fusca</name>
    <dbReference type="NCBI Taxonomy" id="39272"/>
    <lineage>
        <taxon>Eukaryota</taxon>
        <taxon>Metazoa</taxon>
        <taxon>Ecdysozoa</taxon>
        <taxon>Arthropoda</taxon>
        <taxon>Hexapoda</taxon>
        <taxon>Collembola</taxon>
        <taxon>Symphypleona</taxon>
        <taxon>Sminthuridae</taxon>
        <taxon>Allacma</taxon>
    </lineage>
</organism>
<feature type="compositionally biased region" description="Acidic residues" evidence="8">
    <location>
        <begin position="17"/>
        <end position="27"/>
    </location>
</feature>
<feature type="domain" description="C2H2-type" evidence="9">
    <location>
        <begin position="403"/>
        <end position="430"/>
    </location>
</feature>
<dbReference type="FunFam" id="3.30.160.60:FF:000358">
    <property type="entry name" value="zinc finger protein 24"/>
    <property type="match status" value="1"/>
</dbReference>
<feature type="domain" description="C2H2-type" evidence="9">
    <location>
        <begin position="334"/>
        <end position="361"/>
    </location>
</feature>
<keyword evidence="6" id="KW-0539">Nucleus</keyword>
<evidence type="ECO:0000256" key="4">
    <source>
        <dbReference type="ARBA" id="ARBA00022771"/>
    </source>
</evidence>
<evidence type="ECO:0000313" key="11">
    <source>
        <dbReference type="Proteomes" id="UP000708208"/>
    </source>
</evidence>
<evidence type="ECO:0000313" key="10">
    <source>
        <dbReference type="EMBL" id="CAG7826154.1"/>
    </source>
</evidence>
<dbReference type="Pfam" id="PF00096">
    <property type="entry name" value="zf-C2H2"/>
    <property type="match status" value="3"/>
</dbReference>
<dbReference type="OrthoDB" id="8922241at2759"/>
<dbReference type="EMBL" id="CAJVCH010538793">
    <property type="protein sequence ID" value="CAG7826154.1"/>
    <property type="molecule type" value="Genomic_DNA"/>
</dbReference>
<dbReference type="GO" id="GO:0001228">
    <property type="term" value="F:DNA-binding transcription activator activity, RNA polymerase II-specific"/>
    <property type="evidence" value="ECO:0007669"/>
    <property type="project" value="TreeGrafter"/>
</dbReference>
<feature type="domain" description="C2H2-type" evidence="9">
    <location>
        <begin position="204"/>
        <end position="226"/>
    </location>
</feature>
<dbReference type="PROSITE" id="PS00028">
    <property type="entry name" value="ZINC_FINGER_C2H2_1"/>
    <property type="match status" value="6"/>
</dbReference>
<keyword evidence="5" id="KW-0862">Zinc</keyword>
<sequence>MEDPRQFLSSPWKRPEEESDKENESPENDVSPLDLSNYDKPLFQELEEKSCEEVENEERCDPVPASILEQYYSSESKGKRAVSPATRPIVSTSSGSRQSWVKTPGPNNVFIPIVKIEVDEQLHGCTLCPMKFESNEDLTFHMQFHKSTPKKKDSEESPSISADVLTSPQSKSCQITLCFICGKDCFHQSRLREHLRVHTGEKPYTCRICKKNFGTSSGVRRHEAIHDQKPWQCPKCNKFFMKEFALKIHFTKQHTQKDQIESEEANNAAATAGSASMENNMKPSDSKNSDGEVEEEPKMIVEPKLEFLSHRIEIKKDEIRKRLLPVSHFQQPYYQCHQCPKTFYSPKILQLHLRCHSIKKVKEKYPCYFCPKEFASKLNLNNHTKKNHANIREDQPREDFPMYQCEYCDKTTASIKYLKIHEKLHTQGRPYLAEYIKTHRWNPGNRVNRTK</sequence>
<dbReference type="SMART" id="SM00355">
    <property type="entry name" value="ZnF_C2H2"/>
    <property type="match status" value="7"/>
</dbReference>
<feature type="region of interest" description="Disordered" evidence="8">
    <location>
        <begin position="1"/>
        <end position="39"/>
    </location>
</feature>
<dbReference type="GO" id="GO:0000978">
    <property type="term" value="F:RNA polymerase II cis-regulatory region sequence-specific DNA binding"/>
    <property type="evidence" value="ECO:0007669"/>
    <property type="project" value="TreeGrafter"/>
</dbReference>
<dbReference type="InterPro" id="IPR013087">
    <property type="entry name" value="Znf_C2H2_type"/>
</dbReference>
<reference evidence="10" key="1">
    <citation type="submission" date="2021-06" db="EMBL/GenBank/DDBJ databases">
        <authorList>
            <person name="Hodson N. C."/>
            <person name="Mongue J. A."/>
            <person name="Jaron S. K."/>
        </authorList>
    </citation>
    <scope>NUCLEOTIDE SEQUENCE</scope>
</reference>
<protein>
    <recommendedName>
        <fullName evidence="9">C2H2-type domain-containing protein</fullName>
    </recommendedName>
</protein>
<evidence type="ECO:0000256" key="6">
    <source>
        <dbReference type="ARBA" id="ARBA00023242"/>
    </source>
</evidence>
<evidence type="ECO:0000256" key="2">
    <source>
        <dbReference type="ARBA" id="ARBA00022723"/>
    </source>
</evidence>
<feature type="region of interest" description="Disordered" evidence="8">
    <location>
        <begin position="74"/>
        <end position="100"/>
    </location>
</feature>
<keyword evidence="2" id="KW-0479">Metal-binding</keyword>
<dbReference type="AlphaFoldDB" id="A0A8J2PK80"/>